<sequence>MQPRDCSATKRSPRIQRTEMYTFLSNAPQHYDWRERGVMSPVKNQGGCGSCWTFSTTGAVEAHHAIKYGAWRSPTLSEQQLLDCSAGFDNAGCNGGLPSHAFE</sequence>
<protein>
    <recommendedName>
        <fullName evidence="2">Peptidase C1A papain C-terminal domain-containing protein</fullName>
    </recommendedName>
</protein>
<organism evidence="3 4">
    <name type="scientific">Chlamydomonas eustigma</name>
    <dbReference type="NCBI Taxonomy" id="1157962"/>
    <lineage>
        <taxon>Eukaryota</taxon>
        <taxon>Viridiplantae</taxon>
        <taxon>Chlorophyta</taxon>
        <taxon>core chlorophytes</taxon>
        <taxon>Chlorophyceae</taxon>
        <taxon>CS clade</taxon>
        <taxon>Chlamydomonadales</taxon>
        <taxon>Chlamydomonadaceae</taxon>
        <taxon>Chlamydomonas</taxon>
    </lineage>
</organism>
<dbReference type="EMBL" id="BEGY01000067">
    <property type="protein sequence ID" value="GAX81611.1"/>
    <property type="molecule type" value="Genomic_DNA"/>
</dbReference>
<dbReference type="InterPro" id="IPR013128">
    <property type="entry name" value="Peptidase_C1A"/>
</dbReference>
<evidence type="ECO:0000256" key="1">
    <source>
        <dbReference type="ARBA" id="ARBA00008455"/>
    </source>
</evidence>
<accession>A0A250XEX4</accession>
<dbReference type="GO" id="GO:0006508">
    <property type="term" value="P:proteolysis"/>
    <property type="evidence" value="ECO:0007669"/>
    <property type="project" value="InterPro"/>
</dbReference>
<feature type="domain" description="Peptidase C1A papain C-terminal" evidence="2">
    <location>
        <begin position="28"/>
        <end position="103"/>
    </location>
</feature>
<comment type="caution">
    <text evidence="3">The sequence shown here is derived from an EMBL/GenBank/DDBJ whole genome shotgun (WGS) entry which is preliminary data.</text>
</comment>
<evidence type="ECO:0000313" key="4">
    <source>
        <dbReference type="Proteomes" id="UP000232323"/>
    </source>
</evidence>
<dbReference type="SUPFAM" id="SSF54001">
    <property type="entry name" value="Cysteine proteinases"/>
    <property type="match status" value="1"/>
</dbReference>
<evidence type="ECO:0000259" key="2">
    <source>
        <dbReference type="Pfam" id="PF00112"/>
    </source>
</evidence>
<name>A0A250XEX4_9CHLO</name>
<dbReference type="PROSITE" id="PS00139">
    <property type="entry name" value="THIOL_PROTEASE_CYS"/>
    <property type="match status" value="1"/>
</dbReference>
<comment type="similarity">
    <text evidence="1">Belongs to the peptidase C1 family.</text>
</comment>
<keyword evidence="4" id="KW-1185">Reference proteome</keyword>
<dbReference type="InterPro" id="IPR000668">
    <property type="entry name" value="Peptidase_C1A_C"/>
</dbReference>
<reference evidence="3 4" key="1">
    <citation type="submission" date="2017-08" db="EMBL/GenBank/DDBJ databases">
        <title>Acidophilic green algal genome provides insights into adaptation to an acidic environment.</title>
        <authorList>
            <person name="Hirooka S."/>
            <person name="Hirose Y."/>
            <person name="Kanesaki Y."/>
            <person name="Higuchi S."/>
            <person name="Fujiwara T."/>
            <person name="Onuma R."/>
            <person name="Era A."/>
            <person name="Ohbayashi R."/>
            <person name="Uzuka A."/>
            <person name="Nozaki H."/>
            <person name="Yoshikawa H."/>
            <person name="Miyagishima S.Y."/>
        </authorList>
    </citation>
    <scope>NUCLEOTIDE SEQUENCE [LARGE SCALE GENOMIC DNA]</scope>
    <source>
        <strain evidence="3 4">NIES-2499</strain>
    </source>
</reference>
<dbReference type="Proteomes" id="UP000232323">
    <property type="component" value="Unassembled WGS sequence"/>
</dbReference>
<dbReference type="InterPro" id="IPR000169">
    <property type="entry name" value="Pept_cys_AS"/>
</dbReference>
<evidence type="ECO:0000313" key="3">
    <source>
        <dbReference type="EMBL" id="GAX81611.1"/>
    </source>
</evidence>
<dbReference type="STRING" id="1157962.A0A250XEX4"/>
<dbReference type="InterPro" id="IPR038765">
    <property type="entry name" value="Papain-like_cys_pep_sf"/>
</dbReference>
<dbReference type="AlphaFoldDB" id="A0A250XEX4"/>
<dbReference type="Gene3D" id="3.90.70.10">
    <property type="entry name" value="Cysteine proteinases"/>
    <property type="match status" value="1"/>
</dbReference>
<dbReference type="GO" id="GO:0008234">
    <property type="term" value="F:cysteine-type peptidase activity"/>
    <property type="evidence" value="ECO:0007669"/>
    <property type="project" value="InterPro"/>
</dbReference>
<dbReference type="PANTHER" id="PTHR12411">
    <property type="entry name" value="CYSTEINE PROTEASE FAMILY C1-RELATED"/>
    <property type="match status" value="1"/>
</dbReference>
<proteinExistence type="inferred from homology"/>
<dbReference type="OrthoDB" id="1716297at2759"/>
<dbReference type="Pfam" id="PF00112">
    <property type="entry name" value="Peptidase_C1"/>
    <property type="match status" value="1"/>
</dbReference>
<gene>
    <name evidence="3" type="ORF">CEUSTIGMA_g9039.t1</name>
</gene>